<proteinExistence type="predicted"/>
<dbReference type="Pfam" id="PF06067">
    <property type="entry name" value="DUF932"/>
    <property type="match status" value="1"/>
</dbReference>
<protein>
    <submittedName>
        <fullName evidence="1">DUF945 domain-containing protein</fullName>
    </submittedName>
</protein>
<sequence length="330" mass="37170">MLAVVNQRNTVINQRNIVPKSMYDTRKNPWDSLGSITFPGSTKMRDALHLADLDFTVSQADQFCYIDGVQVPTGAVANYRTDNGEILGTVGKKYRIVQNWEAFDFIDELLEHDIQLETAGHVKGSKVIWMLARTPDSMVLGDEFENYLLFANSFDGTRAVSVCFTNVRVFCQNTMNLALKKAARKWSFAHKGDIASKVRECQNILAMQTKYNKALNDTAEALAHVKIGTERGCQMVNRLFPINADMGDIATQRASENRVRFMRCLKAPDLADHWNGNLVDGWGFISAASDFAYHTEPVRRTKSSAERPMVDALEGNKLLDTALKMLWEEM</sequence>
<keyword evidence="2" id="KW-1185">Reference proteome</keyword>
<dbReference type="EMBL" id="VUNR01000005">
    <property type="protein sequence ID" value="MSU08192.1"/>
    <property type="molecule type" value="Genomic_DNA"/>
</dbReference>
<organism evidence="1 2">
    <name type="scientific">Anaerovibrio slackiae</name>
    <dbReference type="NCBI Taxonomy" id="2652309"/>
    <lineage>
        <taxon>Bacteria</taxon>
        <taxon>Bacillati</taxon>
        <taxon>Bacillota</taxon>
        <taxon>Negativicutes</taxon>
        <taxon>Selenomonadales</taxon>
        <taxon>Selenomonadaceae</taxon>
        <taxon>Anaerovibrio</taxon>
    </lineage>
</organism>
<comment type="caution">
    <text evidence="1">The sequence shown here is derived from an EMBL/GenBank/DDBJ whole genome shotgun (WGS) entry which is preliminary data.</text>
</comment>
<dbReference type="Proteomes" id="UP000433181">
    <property type="component" value="Unassembled WGS sequence"/>
</dbReference>
<evidence type="ECO:0000313" key="2">
    <source>
        <dbReference type="Proteomes" id="UP000433181"/>
    </source>
</evidence>
<evidence type="ECO:0000313" key="1">
    <source>
        <dbReference type="EMBL" id="MSU08192.1"/>
    </source>
</evidence>
<dbReference type="RefSeq" id="WP_154406347.1">
    <property type="nucleotide sequence ID" value="NZ_VUNR01000005.1"/>
</dbReference>
<gene>
    <name evidence="1" type="ORF">FYJ84_04185</name>
</gene>
<dbReference type="GeneID" id="96778104"/>
<dbReference type="NCBIfam" id="TIGR03299">
    <property type="entry name" value="LGT_TIGR03299"/>
    <property type="match status" value="1"/>
</dbReference>
<name>A0A6I2UGP4_9FIRM</name>
<dbReference type="InterPro" id="IPR017686">
    <property type="entry name" value="Phg/plasmid-like_prot"/>
</dbReference>
<reference evidence="1 2" key="1">
    <citation type="submission" date="2019-08" db="EMBL/GenBank/DDBJ databases">
        <title>In-depth cultivation of the pig gut microbiome towards novel bacterial diversity and tailored functional studies.</title>
        <authorList>
            <person name="Wylensek D."/>
            <person name="Hitch T.C.A."/>
            <person name="Clavel T."/>
        </authorList>
    </citation>
    <scope>NUCLEOTIDE SEQUENCE [LARGE SCALE GENOMIC DNA]</scope>
    <source>
        <strain evidence="1 2">WCA-693-APC-5D-A</strain>
    </source>
</reference>
<dbReference type="AlphaFoldDB" id="A0A6I2UGP4"/>
<accession>A0A6I2UGP4</accession>
<dbReference type="InterPro" id="IPR026325">
    <property type="entry name" value="DUF932"/>
</dbReference>